<dbReference type="RefSeq" id="WP_088382853.1">
    <property type="nucleotide sequence ID" value="NZ_NIOF01000001.1"/>
</dbReference>
<protein>
    <submittedName>
        <fullName evidence="1">Uncharacterized protein</fullName>
    </submittedName>
</protein>
<reference evidence="1 2" key="1">
    <citation type="journal article" date="2008" name="Int. J. Syst. Evol. Microbiol.">
        <title>Description of Roseateles aquatilis sp. nov. and Roseateles terrae sp. nov., in the class Betaproteobacteria, and emended description of the genus Roseateles.</title>
        <authorList>
            <person name="Gomila M."/>
            <person name="Bowien B."/>
            <person name="Falsen E."/>
            <person name="Moore E.R."/>
            <person name="Lalucat J."/>
        </authorList>
    </citation>
    <scope>NUCLEOTIDE SEQUENCE [LARGE SCALE GENOMIC DNA]</scope>
    <source>
        <strain evidence="1 2">CCUG 48205</strain>
    </source>
</reference>
<gene>
    <name evidence="1" type="ORF">CDN99_04330</name>
</gene>
<sequence>MDNDFFAPPPFKAEEALVQLRRALRDQRGLTERGNTWSFEGQEVLQLSVVEDRIDAKLARKPARSPDWDLRPCRAAVDVRKLQDELKRRLAQWADE</sequence>
<dbReference type="Proteomes" id="UP000197468">
    <property type="component" value="Unassembled WGS sequence"/>
</dbReference>
<dbReference type="OrthoDB" id="9154556at2"/>
<proteinExistence type="predicted"/>
<evidence type="ECO:0000313" key="2">
    <source>
        <dbReference type="Proteomes" id="UP000197468"/>
    </source>
</evidence>
<accession>A0A246JMB5</accession>
<comment type="caution">
    <text evidence="1">The sequence shown here is derived from an EMBL/GenBank/DDBJ whole genome shotgun (WGS) entry which is preliminary data.</text>
</comment>
<evidence type="ECO:0000313" key="1">
    <source>
        <dbReference type="EMBL" id="OWQ93690.1"/>
    </source>
</evidence>
<organism evidence="1 2">
    <name type="scientific">Roseateles aquatilis</name>
    <dbReference type="NCBI Taxonomy" id="431061"/>
    <lineage>
        <taxon>Bacteria</taxon>
        <taxon>Pseudomonadati</taxon>
        <taxon>Pseudomonadota</taxon>
        <taxon>Betaproteobacteria</taxon>
        <taxon>Burkholderiales</taxon>
        <taxon>Sphaerotilaceae</taxon>
        <taxon>Roseateles</taxon>
    </lineage>
</organism>
<name>A0A246JMB5_9BURK</name>
<dbReference type="EMBL" id="NIOF01000001">
    <property type="protein sequence ID" value="OWQ93690.1"/>
    <property type="molecule type" value="Genomic_DNA"/>
</dbReference>
<keyword evidence="2" id="KW-1185">Reference proteome</keyword>
<dbReference type="AlphaFoldDB" id="A0A246JMB5"/>